<feature type="transmembrane region" description="Helical" evidence="1">
    <location>
        <begin position="70"/>
        <end position="87"/>
    </location>
</feature>
<dbReference type="RefSeq" id="WP_315733197.1">
    <property type="nucleotide sequence ID" value="NZ_JAVYII010000005.1"/>
</dbReference>
<keyword evidence="3" id="KW-1185">Reference proteome</keyword>
<evidence type="ECO:0000313" key="2">
    <source>
        <dbReference type="EMBL" id="MDT9593698.1"/>
    </source>
</evidence>
<name>A0ABU3PWT4_9ACTN</name>
<dbReference type="EMBL" id="JAVYII010000005">
    <property type="protein sequence ID" value="MDT9593698.1"/>
    <property type="molecule type" value="Genomic_DNA"/>
</dbReference>
<accession>A0ABU3PWT4</accession>
<keyword evidence="1" id="KW-1133">Transmembrane helix</keyword>
<dbReference type="Proteomes" id="UP001268542">
    <property type="component" value="Unassembled WGS sequence"/>
</dbReference>
<evidence type="ECO:0000256" key="1">
    <source>
        <dbReference type="SAM" id="Phobius"/>
    </source>
</evidence>
<feature type="transmembrane region" description="Helical" evidence="1">
    <location>
        <begin position="12"/>
        <end position="34"/>
    </location>
</feature>
<evidence type="ECO:0008006" key="4">
    <source>
        <dbReference type="Google" id="ProtNLM"/>
    </source>
</evidence>
<protein>
    <recommendedName>
        <fullName evidence="4">FUSC family protein</fullName>
    </recommendedName>
</protein>
<sequence length="353" mass="36802">MPDRHSLVALPARHPVIAVAGKAALAAVLAWLVVQPWGVVADRYDYYAPLGAVVSVSTTLVQSVRATTQAAIAIGLGAALAVATHLSDLPQVVGLGIVVAVGSLAAAWPRLGTMGSWVPISALFVLMIGGEHPSLYVLGYLGLTTVGAAVGALVNAALPPLPLTSAITAQRSLRSALADQLEGLAEGIRAEPLSDPTDWVERARGIEEDTRRMQALVARAGEAQRANWRARGWADTSTRAADQGRALGTLAFAVQELTQLLAEAEHADRAEVALGPALRPAAADAICAVAGVLQSVEDGDEPDPDSHTGAHDAVEDFGRAVRERQQEVEGDYFAAGSLVVAMRRVLEGLQPRT</sequence>
<keyword evidence="1" id="KW-0812">Transmembrane</keyword>
<gene>
    <name evidence="2" type="ORF">RDV89_11510</name>
</gene>
<comment type="caution">
    <text evidence="2">The sequence shown here is derived from an EMBL/GenBank/DDBJ whole genome shotgun (WGS) entry which is preliminary data.</text>
</comment>
<organism evidence="2 3">
    <name type="scientific">Nocardioides imazamoxiresistens</name>
    <dbReference type="NCBI Taxonomy" id="3231893"/>
    <lineage>
        <taxon>Bacteria</taxon>
        <taxon>Bacillati</taxon>
        <taxon>Actinomycetota</taxon>
        <taxon>Actinomycetes</taxon>
        <taxon>Propionibacteriales</taxon>
        <taxon>Nocardioidaceae</taxon>
        <taxon>Nocardioides</taxon>
    </lineage>
</organism>
<keyword evidence="1" id="KW-0472">Membrane</keyword>
<feature type="transmembrane region" description="Helical" evidence="1">
    <location>
        <begin position="114"/>
        <end position="130"/>
    </location>
</feature>
<reference evidence="2 3" key="1">
    <citation type="submission" date="2023-08" db="EMBL/GenBank/DDBJ databases">
        <title>Nocardioides seae sp. nov., a bacterium isolated from a soil.</title>
        <authorList>
            <person name="Wang X."/>
        </authorList>
    </citation>
    <scope>NUCLEOTIDE SEQUENCE [LARGE SCALE GENOMIC DNA]</scope>
    <source>
        <strain evidence="2 3">YZH12</strain>
    </source>
</reference>
<proteinExistence type="predicted"/>
<feature type="transmembrane region" description="Helical" evidence="1">
    <location>
        <begin position="137"/>
        <end position="158"/>
    </location>
</feature>
<evidence type="ECO:0000313" key="3">
    <source>
        <dbReference type="Proteomes" id="UP001268542"/>
    </source>
</evidence>